<evidence type="ECO:0000313" key="1">
    <source>
        <dbReference type="EnsemblPlants" id="AVESA.00010b.r2.1AG0007700.1.CDS.1"/>
    </source>
</evidence>
<proteinExistence type="predicted"/>
<accession>A0ACD5T810</accession>
<dbReference type="EnsemblPlants" id="AVESA.00010b.r2.1AG0007700.1">
    <property type="protein sequence ID" value="AVESA.00010b.r2.1AG0007700.1.CDS.1"/>
    <property type="gene ID" value="AVESA.00010b.r2.1AG0007700"/>
</dbReference>
<evidence type="ECO:0000313" key="2">
    <source>
        <dbReference type="Proteomes" id="UP001732700"/>
    </source>
</evidence>
<reference evidence="1" key="1">
    <citation type="submission" date="2021-05" db="EMBL/GenBank/DDBJ databases">
        <authorList>
            <person name="Scholz U."/>
            <person name="Mascher M."/>
            <person name="Fiebig A."/>
        </authorList>
    </citation>
    <scope>NUCLEOTIDE SEQUENCE [LARGE SCALE GENOMIC DNA]</scope>
</reference>
<dbReference type="Proteomes" id="UP001732700">
    <property type="component" value="Chromosome 1A"/>
</dbReference>
<sequence length="214" mass="23220">MPSPSSHPITEQSNDMAELAAISSLPLETRFPPFQLRQHGGFWIPEVILPGVAAAHARFEPRPSDVFLASFPRSGTTWLKALAFATVHRADNPPRDLGHPLCHRNPHDCVNFLEEPLAVDGGVLEALHSPRVIATHLPYSLLPGRITAEGGSGARIVYICRDPKDALVSTWLFARKMVAAAAARHGDDVKTPPAPLMIEEAFNLFCDGRCNAGP</sequence>
<protein>
    <submittedName>
        <fullName evidence="1">Uncharacterized protein</fullName>
    </submittedName>
</protein>
<name>A0ACD5T810_AVESA</name>
<keyword evidence="2" id="KW-1185">Reference proteome</keyword>
<reference evidence="1" key="2">
    <citation type="submission" date="2025-09" db="UniProtKB">
        <authorList>
            <consortium name="EnsemblPlants"/>
        </authorList>
    </citation>
    <scope>IDENTIFICATION</scope>
</reference>
<organism evidence="1 2">
    <name type="scientific">Avena sativa</name>
    <name type="common">Oat</name>
    <dbReference type="NCBI Taxonomy" id="4498"/>
    <lineage>
        <taxon>Eukaryota</taxon>
        <taxon>Viridiplantae</taxon>
        <taxon>Streptophyta</taxon>
        <taxon>Embryophyta</taxon>
        <taxon>Tracheophyta</taxon>
        <taxon>Spermatophyta</taxon>
        <taxon>Magnoliopsida</taxon>
        <taxon>Liliopsida</taxon>
        <taxon>Poales</taxon>
        <taxon>Poaceae</taxon>
        <taxon>BOP clade</taxon>
        <taxon>Pooideae</taxon>
        <taxon>Poodae</taxon>
        <taxon>Poeae</taxon>
        <taxon>Poeae Chloroplast Group 1 (Aveneae type)</taxon>
        <taxon>Aveninae</taxon>
        <taxon>Avena</taxon>
    </lineage>
</organism>